<accession>A0AAW2UNP6</accession>
<evidence type="ECO:0000313" key="1">
    <source>
        <dbReference type="EMBL" id="KAL0418975.1"/>
    </source>
</evidence>
<comment type="caution">
    <text evidence="1">The sequence shown here is derived from an EMBL/GenBank/DDBJ whole genome shotgun (WGS) entry which is preliminary data.</text>
</comment>
<protein>
    <submittedName>
        <fullName evidence="1">Uncharacterized protein</fullName>
    </submittedName>
</protein>
<dbReference type="AlphaFoldDB" id="A0AAW2UNP6"/>
<gene>
    <name evidence="1" type="ORF">Sradi_1311000</name>
</gene>
<proteinExistence type="predicted"/>
<organism evidence="1">
    <name type="scientific">Sesamum radiatum</name>
    <name type="common">Black benniseed</name>
    <dbReference type="NCBI Taxonomy" id="300843"/>
    <lineage>
        <taxon>Eukaryota</taxon>
        <taxon>Viridiplantae</taxon>
        <taxon>Streptophyta</taxon>
        <taxon>Embryophyta</taxon>
        <taxon>Tracheophyta</taxon>
        <taxon>Spermatophyta</taxon>
        <taxon>Magnoliopsida</taxon>
        <taxon>eudicotyledons</taxon>
        <taxon>Gunneridae</taxon>
        <taxon>Pentapetalae</taxon>
        <taxon>asterids</taxon>
        <taxon>lamiids</taxon>
        <taxon>Lamiales</taxon>
        <taxon>Pedaliaceae</taxon>
        <taxon>Sesamum</taxon>
    </lineage>
</organism>
<reference evidence="1" key="1">
    <citation type="submission" date="2020-06" db="EMBL/GenBank/DDBJ databases">
        <authorList>
            <person name="Li T."/>
            <person name="Hu X."/>
            <person name="Zhang T."/>
            <person name="Song X."/>
            <person name="Zhang H."/>
            <person name="Dai N."/>
            <person name="Sheng W."/>
            <person name="Hou X."/>
            <person name="Wei L."/>
        </authorList>
    </citation>
    <scope>NUCLEOTIDE SEQUENCE</scope>
    <source>
        <strain evidence="1">G02</strain>
        <tissue evidence="1">Leaf</tissue>
    </source>
</reference>
<reference evidence="1" key="2">
    <citation type="journal article" date="2024" name="Plant">
        <title>Genomic evolution and insights into agronomic trait innovations of Sesamum species.</title>
        <authorList>
            <person name="Miao H."/>
            <person name="Wang L."/>
            <person name="Qu L."/>
            <person name="Liu H."/>
            <person name="Sun Y."/>
            <person name="Le M."/>
            <person name="Wang Q."/>
            <person name="Wei S."/>
            <person name="Zheng Y."/>
            <person name="Lin W."/>
            <person name="Duan Y."/>
            <person name="Cao H."/>
            <person name="Xiong S."/>
            <person name="Wang X."/>
            <person name="Wei L."/>
            <person name="Li C."/>
            <person name="Ma Q."/>
            <person name="Ju M."/>
            <person name="Zhao R."/>
            <person name="Li G."/>
            <person name="Mu C."/>
            <person name="Tian Q."/>
            <person name="Mei H."/>
            <person name="Zhang T."/>
            <person name="Gao T."/>
            <person name="Zhang H."/>
        </authorList>
    </citation>
    <scope>NUCLEOTIDE SEQUENCE</scope>
    <source>
        <strain evidence="1">G02</strain>
    </source>
</reference>
<name>A0AAW2UNP6_SESRA</name>
<sequence length="188" mass="21738">MNPDSLIHLMLQQKYFPNSSFCNANFGTAPSYTWRSLHRSRDILVAGLRWKVGDGPSVTIKRMPWLPRPHSFQLIFQPRTLTGDTKFAELINGNGWDEGLIMSVFEPCDALCILSIKLPESNGMDVLVWHYEKNGNSLFVVLTRWPVIWRIKQTRLYKLQIGPSSRKLEFVQKYSCLHGDYALILWLP</sequence>
<dbReference type="EMBL" id="JACGWJ010000005">
    <property type="protein sequence ID" value="KAL0418975.1"/>
    <property type="molecule type" value="Genomic_DNA"/>
</dbReference>